<protein>
    <recommendedName>
        <fullName evidence="2">GYF domain-containing protein</fullName>
    </recommendedName>
</protein>
<dbReference type="Gene3D" id="3.30.1490.40">
    <property type="match status" value="1"/>
</dbReference>
<dbReference type="PANTHER" id="PTHR14445">
    <property type="entry name" value="GRB10 INTERACTING GYF PROTEIN"/>
    <property type="match status" value="1"/>
</dbReference>
<feature type="region of interest" description="Disordered" evidence="1">
    <location>
        <begin position="115"/>
        <end position="164"/>
    </location>
</feature>
<evidence type="ECO:0000313" key="3">
    <source>
        <dbReference type="EMBL" id="EGW35769.1"/>
    </source>
</evidence>
<feature type="compositionally biased region" description="Low complexity" evidence="1">
    <location>
        <begin position="264"/>
        <end position="275"/>
    </location>
</feature>
<feature type="compositionally biased region" description="Acidic residues" evidence="1">
    <location>
        <begin position="512"/>
        <end position="538"/>
    </location>
</feature>
<sequence>MYSRPRRNQSLDHQVNNGLDSHESPAASYTPTPTIQPNKGSKRYSMNEVFQVWYDNKDQILNPAVDLPIKASESYRLAKPSQIYHLDLQPSSFDDVHHQEQVNESLDKLSIDDYAEQASQQQSQQQQQQQQQSDLANAASHLTGPPPGISENVLSREQTNNSNPLVTSDKIEWYYIDPLGTEQGPFNGDMMQEWLTGGYLTLDLKIRRKEESTFKTLKDLCDSVQNYIQPFKVPLPDLTFIPAEPSAIDTSSTPTSQFFQNQLPDSLPSQQPQSQFHHHFLPEGNLGPGGVRLPGLSTGPQSGLFANDWKNDPFSPITPSSATATFPATAPVHGHHPHVQQHHHFGIETFNHPFGSTHPLQHSAMPSLLQPQIQQPLSGTGWGLDTSNTSTLISSSNPATPVNPVMVPQPAQVTQPTPISPWISSNVQSSSRVSSPFAPSSSLHSSNSKGPSPLLDTGKEASTGDDTVLDEIHNVVTGILDEEVAEPKDQVKEVKKVETEPDVKPEPIPEPVEPEVVAEEESPEEEEEVSQDSEEEENQGVQLKPAVPQELAPWASKPQETKPKLSLKEIQQMEAEKLERQKRIEAQIRSEQAKAWASLDEPQPAEKAVPAFPATWASAEIHREEAEAAAKAKAAAVAAAASAAAKPSTGAASVTLPVRASLASTLANAVPKDEGPAWTTVTSKKLPVVKKATPVVTNSATKTNPQLLRAVSAAKPAAPSVNANAVREDFLVWARSNMSNLYPSVTKDDLLDIFITLPSNSTDSVQLISETIYSSSATMDGRRFAQEFMKRRQKVDQTIGYAEAHDQVAWASAVISSADKVQTVDEDGWSTVGLFILAVLLKYFRGSPAQVLEPRKEAVFREDFKVAAAN</sequence>
<dbReference type="FunCoup" id="G3AET9">
    <property type="interactions" value="68"/>
</dbReference>
<organism evidence="4">
    <name type="scientific">Spathaspora passalidarum (strain NRRL Y-27907 / 11-Y1)</name>
    <dbReference type="NCBI Taxonomy" id="619300"/>
    <lineage>
        <taxon>Eukaryota</taxon>
        <taxon>Fungi</taxon>
        <taxon>Dikarya</taxon>
        <taxon>Ascomycota</taxon>
        <taxon>Saccharomycotina</taxon>
        <taxon>Pichiomycetes</taxon>
        <taxon>Debaryomycetaceae</taxon>
        <taxon>Spathaspora</taxon>
    </lineage>
</organism>
<dbReference type="PANTHER" id="PTHR14445:SF36">
    <property type="entry name" value="FI03272P-RELATED"/>
    <property type="match status" value="1"/>
</dbReference>
<accession>G3AET9</accession>
<feature type="domain" description="GYF" evidence="2">
    <location>
        <begin position="170"/>
        <end position="218"/>
    </location>
</feature>
<dbReference type="EMBL" id="GL996499">
    <property type="protein sequence ID" value="EGW35769.1"/>
    <property type="molecule type" value="Genomic_DNA"/>
</dbReference>
<dbReference type="GO" id="GO:0005829">
    <property type="term" value="C:cytosol"/>
    <property type="evidence" value="ECO:0007669"/>
    <property type="project" value="TreeGrafter"/>
</dbReference>
<feature type="region of interest" description="Disordered" evidence="1">
    <location>
        <begin position="264"/>
        <end position="296"/>
    </location>
</feature>
<dbReference type="AlphaFoldDB" id="G3AET9"/>
<dbReference type="SUPFAM" id="SSF55277">
    <property type="entry name" value="GYF domain"/>
    <property type="match status" value="1"/>
</dbReference>
<evidence type="ECO:0000313" key="4">
    <source>
        <dbReference type="Proteomes" id="UP000000709"/>
    </source>
</evidence>
<dbReference type="OMA" id="THLDTEW"/>
<dbReference type="InterPro" id="IPR051640">
    <property type="entry name" value="GRB10-interact_GYF"/>
</dbReference>
<feature type="compositionally biased region" description="Low complexity" evidence="1">
    <location>
        <begin position="404"/>
        <end position="417"/>
    </location>
</feature>
<dbReference type="HOGENOM" id="CLU_011552_0_0_1"/>
<dbReference type="Pfam" id="PF02213">
    <property type="entry name" value="GYF"/>
    <property type="match status" value="1"/>
</dbReference>
<feature type="compositionally biased region" description="Polar residues" evidence="1">
    <location>
        <begin position="27"/>
        <end position="39"/>
    </location>
</feature>
<name>G3AET9_SPAPN</name>
<evidence type="ECO:0000259" key="2">
    <source>
        <dbReference type="PROSITE" id="PS50829"/>
    </source>
</evidence>
<keyword evidence="4" id="KW-1185">Reference proteome</keyword>
<dbReference type="STRING" id="619300.G3AET9"/>
<feature type="region of interest" description="Disordered" evidence="1">
    <location>
        <begin position="1"/>
        <end position="42"/>
    </location>
</feature>
<feature type="compositionally biased region" description="Basic and acidic residues" evidence="1">
    <location>
        <begin position="485"/>
        <end position="507"/>
    </location>
</feature>
<proteinExistence type="predicted"/>
<feature type="region of interest" description="Disordered" evidence="1">
    <location>
        <begin position="379"/>
        <end position="565"/>
    </location>
</feature>
<feature type="compositionally biased region" description="Low complexity" evidence="1">
    <location>
        <begin position="117"/>
        <end position="133"/>
    </location>
</feature>
<dbReference type="eggNOG" id="KOG1862">
    <property type="taxonomic scope" value="Eukaryota"/>
</dbReference>
<dbReference type="InterPro" id="IPR035445">
    <property type="entry name" value="GYF-like_dom_sf"/>
</dbReference>
<dbReference type="GeneID" id="18871822"/>
<feature type="compositionally biased region" description="Low complexity" evidence="1">
    <location>
        <begin position="386"/>
        <end position="397"/>
    </location>
</feature>
<feature type="compositionally biased region" description="Low complexity" evidence="1">
    <location>
        <begin position="424"/>
        <end position="453"/>
    </location>
</feature>
<dbReference type="Proteomes" id="UP000000709">
    <property type="component" value="Unassembled WGS sequence"/>
</dbReference>
<dbReference type="RefSeq" id="XP_007373181.1">
    <property type="nucleotide sequence ID" value="XM_007373119.1"/>
</dbReference>
<evidence type="ECO:0000256" key="1">
    <source>
        <dbReference type="SAM" id="MobiDB-lite"/>
    </source>
</evidence>
<dbReference type="InterPro" id="IPR003169">
    <property type="entry name" value="GYF"/>
</dbReference>
<reference evidence="3 4" key="1">
    <citation type="journal article" date="2011" name="Proc. Natl. Acad. Sci. U.S.A.">
        <title>Comparative genomics of xylose-fermenting fungi for enhanced biofuel production.</title>
        <authorList>
            <person name="Wohlbach D.J."/>
            <person name="Kuo A."/>
            <person name="Sato T.K."/>
            <person name="Potts K.M."/>
            <person name="Salamov A.A."/>
            <person name="LaButti K.M."/>
            <person name="Sun H."/>
            <person name="Clum A."/>
            <person name="Pangilinan J.L."/>
            <person name="Lindquist E.A."/>
            <person name="Lucas S."/>
            <person name="Lapidus A."/>
            <person name="Jin M."/>
            <person name="Gunawan C."/>
            <person name="Balan V."/>
            <person name="Dale B.E."/>
            <person name="Jeffries T.W."/>
            <person name="Zinkel R."/>
            <person name="Barry K.W."/>
            <person name="Grigoriev I.V."/>
            <person name="Gasch A.P."/>
        </authorList>
    </citation>
    <scope>NUCLEOTIDE SEQUENCE [LARGE SCALE GENOMIC DNA]</scope>
    <source>
        <strain evidence="4">NRRL Y-27907 / 11-Y1</strain>
    </source>
</reference>
<dbReference type="OrthoDB" id="48509at2759"/>
<gene>
    <name evidence="3" type="ORF">SPAPADRAFT_53929</name>
</gene>
<feature type="compositionally biased region" description="Polar residues" evidence="1">
    <location>
        <begin position="152"/>
        <end position="164"/>
    </location>
</feature>
<dbReference type="KEGG" id="spaa:SPAPADRAFT_53929"/>
<dbReference type="InParanoid" id="G3AET9"/>
<dbReference type="SMART" id="SM00444">
    <property type="entry name" value="GYF"/>
    <property type="match status" value="1"/>
</dbReference>
<dbReference type="PROSITE" id="PS50829">
    <property type="entry name" value="GYF"/>
    <property type="match status" value="1"/>
</dbReference>